<dbReference type="AlphaFoldDB" id="A0A4P9K4X1"/>
<dbReference type="RefSeq" id="WP_138564731.1">
    <property type="nucleotide sequence ID" value="NZ_CP040602.1"/>
</dbReference>
<organism evidence="1 2">
    <name type="scientific">Thiomicrorhabdus sediminis</name>
    <dbReference type="NCBI Taxonomy" id="2580412"/>
    <lineage>
        <taxon>Bacteria</taxon>
        <taxon>Pseudomonadati</taxon>
        <taxon>Pseudomonadota</taxon>
        <taxon>Gammaproteobacteria</taxon>
        <taxon>Thiotrichales</taxon>
        <taxon>Piscirickettsiaceae</taxon>
        <taxon>Thiomicrorhabdus</taxon>
    </lineage>
</organism>
<reference evidence="1 2" key="1">
    <citation type="submission" date="2019-05" db="EMBL/GenBank/DDBJ databases">
        <title>Thiomicrorhabdus sediminis sp. nov, a novel sulfur-oxidizing bacterium isolated from coastal sediment.</title>
        <authorList>
            <person name="Liu X."/>
        </authorList>
    </citation>
    <scope>NUCLEOTIDE SEQUENCE [LARGE SCALE GENOMIC DNA]</scope>
    <source>
        <strain evidence="1 2">G1</strain>
    </source>
</reference>
<name>A0A4P9K4X1_9GAMM</name>
<proteinExistence type="predicted"/>
<sequence length="107" mass="12277">MIQTFDDLHQLIQSQIEKYKAEDAEASIKFEIADNGSCTMYNNSNGSKFKFMLAKFGDEYKVGFAMFDGQQPSPIWIDDVLSGNFDENFAYTLIKDHLMAPPEPSYW</sequence>
<gene>
    <name evidence="1" type="ORF">FE785_05105</name>
</gene>
<keyword evidence="2" id="KW-1185">Reference proteome</keyword>
<dbReference type="KEGG" id="thig:FE785_05105"/>
<evidence type="ECO:0000313" key="1">
    <source>
        <dbReference type="EMBL" id="QCU90054.1"/>
    </source>
</evidence>
<accession>A0A4P9K4X1</accession>
<dbReference type="OrthoDB" id="5612550at2"/>
<protein>
    <submittedName>
        <fullName evidence="1">Uncharacterized protein</fullName>
    </submittedName>
</protein>
<dbReference type="Proteomes" id="UP000304864">
    <property type="component" value="Chromosome"/>
</dbReference>
<dbReference type="EMBL" id="CP040602">
    <property type="protein sequence ID" value="QCU90054.1"/>
    <property type="molecule type" value="Genomic_DNA"/>
</dbReference>
<evidence type="ECO:0000313" key="2">
    <source>
        <dbReference type="Proteomes" id="UP000304864"/>
    </source>
</evidence>